<dbReference type="InterPro" id="IPR011990">
    <property type="entry name" value="TPR-like_helical_dom_sf"/>
</dbReference>
<evidence type="ECO:0008006" key="3">
    <source>
        <dbReference type="Google" id="ProtNLM"/>
    </source>
</evidence>
<evidence type="ECO:0000256" key="1">
    <source>
        <dbReference type="PROSITE-ProRule" id="PRU00339"/>
    </source>
</evidence>
<dbReference type="AlphaFoldDB" id="A0AAU7B1P2"/>
<dbReference type="PROSITE" id="PS50005">
    <property type="entry name" value="TPR"/>
    <property type="match status" value="1"/>
</dbReference>
<dbReference type="Gene3D" id="1.25.40.10">
    <property type="entry name" value="Tetratricopeptide repeat domain"/>
    <property type="match status" value="1"/>
</dbReference>
<sequence length="262" mass="29825">MRWRRVLLTGNMSAHYTLGVALFELGRLREAYGYFRYFCELAPEDAFNWCWLGRTAAALGDLAEARTAYERAIMFEVRDPDIYREDDDTWAEELLQELLAGDIEVPEAEPEEPVSEWVRAAFEVAGDLAYETEVWGDEDSGCLVIDHPLEPVVIDFPGHTWPLRVRSMVGRAPALHLDFEHEHPVYADSDALRGNLWVDGSEIWFVTQVPVPVDHLTADLVELLALGAATTALQLRADVADRYDLESSLPYDELTELRCWRP</sequence>
<name>A0AAU7B1P2_9ACTN</name>
<feature type="repeat" description="TPR" evidence="1">
    <location>
        <begin position="12"/>
        <end position="45"/>
    </location>
</feature>
<gene>
    <name evidence="2" type="ORF">DSM112329_04730</name>
</gene>
<organism evidence="2">
    <name type="scientific">Paraconexibacter sp. AEG42_29</name>
    <dbReference type="NCBI Taxonomy" id="2997339"/>
    <lineage>
        <taxon>Bacteria</taxon>
        <taxon>Bacillati</taxon>
        <taxon>Actinomycetota</taxon>
        <taxon>Thermoleophilia</taxon>
        <taxon>Solirubrobacterales</taxon>
        <taxon>Paraconexibacteraceae</taxon>
        <taxon>Paraconexibacter</taxon>
    </lineage>
</organism>
<proteinExistence type="predicted"/>
<dbReference type="Pfam" id="PF13181">
    <property type="entry name" value="TPR_8"/>
    <property type="match status" value="1"/>
</dbReference>
<accession>A0AAU7B1P2</accession>
<dbReference type="EMBL" id="CP114014">
    <property type="protein sequence ID" value="XAY07839.1"/>
    <property type="molecule type" value="Genomic_DNA"/>
</dbReference>
<reference evidence="2" key="1">
    <citation type="submission" date="2022-12" db="EMBL/GenBank/DDBJ databases">
        <title>Paraconexibacter alkalitolerans sp. nov. and Baekduia alba sp. nov., isolated from soil and emended description of the genera Paraconexibacter (Chun et al., 2020) and Baekduia (An et al., 2020).</title>
        <authorList>
            <person name="Vieira S."/>
            <person name="Huber K.J."/>
            <person name="Geppert A."/>
            <person name="Wolf J."/>
            <person name="Neumann-Schaal M."/>
            <person name="Muesken M."/>
            <person name="Overmann J."/>
        </authorList>
    </citation>
    <scope>NUCLEOTIDE SEQUENCE</scope>
    <source>
        <strain evidence="2">AEG42_29</strain>
    </source>
</reference>
<dbReference type="SUPFAM" id="SSF48452">
    <property type="entry name" value="TPR-like"/>
    <property type="match status" value="1"/>
</dbReference>
<evidence type="ECO:0000313" key="2">
    <source>
        <dbReference type="EMBL" id="XAY07839.1"/>
    </source>
</evidence>
<dbReference type="KEGG" id="parq:DSM112329_04730"/>
<dbReference type="InterPro" id="IPR019734">
    <property type="entry name" value="TPR_rpt"/>
</dbReference>
<protein>
    <recommendedName>
        <fullName evidence="3">Tetratricopeptide repeat protein</fullName>
    </recommendedName>
</protein>
<keyword evidence="1" id="KW-0802">TPR repeat</keyword>